<dbReference type="InterPro" id="IPR025455">
    <property type="entry name" value="DUF4276"/>
</dbReference>
<proteinExistence type="predicted"/>
<dbReference type="EMBL" id="BAAAHK010000011">
    <property type="protein sequence ID" value="GAA0948580.1"/>
    <property type="molecule type" value="Genomic_DNA"/>
</dbReference>
<keyword evidence="2" id="KW-1185">Reference proteome</keyword>
<evidence type="ECO:0000313" key="2">
    <source>
        <dbReference type="Proteomes" id="UP001500542"/>
    </source>
</evidence>
<dbReference type="RefSeq" id="WP_343973740.1">
    <property type="nucleotide sequence ID" value="NZ_BAAAHK010000011.1"/>
</dbReference>
<protein>
    <recommendedName>
        <fullName evidence="3">DUF4276 family protein</fullName>
    </recommendedName>
</protein>
<evidence type="ECO:0000313" key="1">
    <source>
        <dbReference type="EMBL" id="GAA0948580.1"/>
    </source>
</evidence>
<accession>A0ABP4BFA8</accession>
<comment type="caution">
    <text evidence="1">The sequence shown here is derived from an EMBL/GenBank/DDBJ whole genome shotgun (WGS) entry which is preliminary data.</text>
</comment>
<evidence type="ECO:0008006" key="3">
    <source>
        <dbReference type="Google" id="ProtNLM"/>
    </source>
</evidence>
<dbReference type="Pfam" id="PF14103">
    <property type="entry name" value="DUF4276"/>
    <property type="match status" value="1"/>
</dbReference>
<sequence length="223" mass="24884">MRIAILTEGDGEFKALPRLYPQLREAIPRSTILRPLKVATTPYAAPGTIAQQCISRLTIAKSQQADRFILLLDREQQDKCSGVIADSISSQIIKKISLPPKSLYVVLKDRTFENWLIADPDALRSQRARFRLTVAFERAAGRGGSDRADALSLLKAVAVGSDYDKIEDADRICARQSIGKVASNSRSFRHFLHAIGHPDYQDQCRQPVRVDDTQPASRRARRG</sequence>
<gene>
    <name evidence="1" type="ORF">GCM10009554_46320</name>
</gene>
<reference evidence="2" key="1">
    <citation type="journal article" date="2019" name="Int. J. Syst. Evol. Microbiol.">
        <title>The Global Catalogue of Microorganisms (GCM) 10K type strain sequencing project: providing services to taxonomists for standard genome sequencing and annotation.</title>
        <authorList>
            <consortium name="The Broad Institute Genomics Platform"/>
            <consortium name="The Broad Institute Genome Sequencing Center for Infectious Disease"/>
            <person name="Wu L."/>
            <person name="Ma J."/>
        </authorList>
    </citation>
    <scope>NUCLEOTIDE SEQUENCE [LARGE SCALE GENOMIC DNA]</scope>
    <source>
        <strain evidence="2">JCM 10977</strain>
    </source>
</reference>
<name>A0ABP4BFA8_9ACTN</name>
<dbReference type="Proteomes" id="UP001500542">
    <property type="component" value="Unassembled WGS sequence"/>
</dbReference>
<organism evidence="1 2">
    <name type="scientific">Kribbella koreensis</name>
    <dbReference type="NCBI Taxonomy" id="57909"/>
    <lineage>
        <taxon>Bacteria</taxon>
        <taxon>Bacillati</taxon>
        <taxon>Actinomycetota</taxon>
        <taxon>Actinomycetes</taxon>
        <taxon>Propionibacteriales</taxon>
        <taxon>Kribbellaceae</taxon>
        <taxon>Kribbella</taxon>
    </lineage>
</organism>